<sequence>QFSEEAQEARNKHNRKFRELFTRNTSSIDKKKDLIIRLLLTSDPFIANLRSRPETIRGKISNEARELLEIRSRAPFEKDAILSESSDIEESKSDLEEPDMDSE</sequence>
<evidence type="ECO:0000313" key="3">
    <source>
        <dbReference type="Proteomes" id="UP000499080"/>
    </source>
</evidence>
<dbReference type="AlphaFoldDB" id="A0A4Y2GUB5"/>
<name>A0A4Y2GUB5_ARAVE</name>
<keyword evidence="3" id="KW-1185">Reference proteome</keyword>
<feature type="region of interest" description="Disordered" evidence="1">
    <location>
        <begin position="81"/>
        <end position="103"/>
    </location>
</feature>
<accession>A0A4Y2GUB5</accession>
<feature type="non-terminal residue" evidence="2">
    <location>
        <position position="1"/>
    </location>
</feature>
<organism evidence="2 3">
    <name type="scientific">Araneus ventricosus</name>
    <name type="common">Orbweaver spider</name>
    <name type="synonym">Epeira ventricosa</name>
    <dbReference type="NCBI Taxonomy" id="182803"/>
    <lineage>
        <taxon>Eukaryota</taxon>
        <taxon>Metazoa</taxon>
        <taxon>Ecdysozoa</taxon>
        <taxon>Arthropoda</taxon>
        <taxon>Chelicerata</taxon>
        <taxon>Arachnida</taxon>
        <taxon>Araneae</taxon>
        <taxon>Araneomorphae</taxon>
        <taxon>Entelegynae</taxon>
        <taxon>Araneoidea</taxon>
        <taxon>Araneidae</taxon>
        <taxon>Araneus</taxon>
    </lineage>
</organism>
<evidence type="ECO:0000256" key="1">
    <source>
        <dbReference type="SAM" id="MobiDB-lite"/>
    </source>
</evidence>
<comment type="caution">
    <text evidence="2">The sequence shown here is derived from an EMBL/GenBank/DDBJ whole genome shotgun (WGS) entry which is preliminary data.</text>
</comment>
<dbReference type="Proteomes" id="UP000499080">
    <property type="component" value="Unassembled WGS sequence"/>
</dbReference>
<gene>
    <name evidence="2" type="ORF">AVEN_56181_1</name>
</gene>
<proteinExistence type="predicted"/>
<evidence type="ECO:0000313" key="2">
    <source>
        <dbReference type="EMBL" id="GBM56366.1"/>
    </source>
</evidence>
<reference evidence="2 3" key="1">
    <citation type="journal article" date="2019" name="Sci. Rep.">
        <title>Orb-weaving spider Araneus ventricosus genome elucidates the spidroin gene catalogue.</title>
        <authorList>
            <person name="Kono N."/>
            <person name="Nakamura H."/>
            <person name="Ohtoshi R."/>
            <person name="Moran D.A.P."/>
            <person name="Shinohara A."/>
            <person name="Yoshida Y."/>
            <person name="Fujiwara M."/>
            <person name="Mori M."/>
            <person name="Tomita M."/>
            <person name="Arakawa K."/>
        </authorList>
    </citation>
    <scope>NUCLEOTIDE SEQUENCE [LARGE SCALE GENOMIC DNA]</scope>
</reference>
<protein>
    <submittedName>
        <fullName evidence="2">Uncharacterized protein</fullName>
    </submittedName>
</protein>
<dbReference type="EMBL" id="BGPR01255774">
    <property type="protein sequence ID" value="GBM56366.1"/>
    <property type="molecule type" value="Genomic_DNA"/>
</dbReference>